<sequence>MSEYGISEALHPELPCPEDRIMDFPEGKVGVHTKLFNFANFRLPLSQFLFDILGYCHIHLSQMVDVFQQEVGEKYPSMLYQAIRFPKKLEQPLLLGGREGILNYCGLAHKCFEGWDASREYLFPESCDDTEHTSHPNPETTRSTTLLSRVEPHILPGRRGVSYISS</sequence>
<evidence type="ECO:0000313" key="1">
    <source>
        <dbReference type="EMBL" id="GEU51380.1"/>
    </source>
</evidence>
<reference evidence="1" key="1">
    <citation type="journal article" date="2019" name="Sci. Rep.">
        <title>Draft genome of Tanacetum cinerariifolium, the natural source of mosquito coil.</title>
        <authorList>
            <person name="Yamashiro T."/>
            <person name="Shiraishi A."/>
            <person name="Satake H."/>
            <person name="Nakayama K."/>
        </authorList>
    </citation>
    <scope>NUCLEOTIDE SEQUENCE</scope>
</reference>
<comment type="caution">
    <text evidence="1">The sequence shown here is derived from an EMBL/GenBank/DDBJ whole genome shotgun (WGS) entry which is preliminary data.</text>
</comment>
<protein>
    <submittedName>
        <fullName evidence="1">Uncharacterized protein</fullName>
    </submittedName>
</protein>
<organism evidence="1">
    <name type="scientific">Tanacetum cinerariifolium</name>
    <name type="common">Dalmatian daisy</name>
    <name type="synonym">Chrysanthemum cinerariifolium</name>
    <dbReference type="NCBI Taxonomy" id="118510"/>
    <lineage>
        <taxon>Eukaryota</taxon>
        <taxon>Viridiplantae</taxon>
        <taxon>Streptophyta</taxon>
        <taxon>Embryophyta</taxon>
        <taxon>Tracheophyta</taxon>
        <taxon>Spermatophyta</taxon>
        <taxon>Magnoliopsida</taxon>
        <taxon>eudicotyledons</taxon>
        <taxon>Gunneridae</taxon>
        <taxon>Pentapetalae</taxon>
        <taxon>asterids</taxon>
        <taxon>campanulids</taxon>
        <taxon>Asterales</taxon>
        <taxon>Asteraceae</taxon>
        <taxon>Asteroideae</taxon>
        <taxon>Anthemideae</taxon>
        <taxon>Anthemidinae</taxon>
        <taxon>Tanacetum</taxon>
    </lineage>
</organism>
<accession>A0A6L2KRI6</accession>
<dbReference type="AlphaFoldDB" id="A0A6L2KRI6"/>
<name>A0A6L2KRI6_TANCI</name>
<proteinExistence type="predicted"/>
<gene>
    <name evidence="1" type="ORF">Tci_023358</name>
</gene>
<dbReference type="EMBL" id="BKCJ010002857">
    <property type="protein sequence ID" value="GEU51380.1"/>
    <property type="molecule type" value="Genomic_DNA"/>
</dbReference>